<evidence type="ECO:0000313" key="8">
    <source>
        <dbReference type="Proteomes" id="UP000305131"/>
    </source>
</evidence>
<dbReference type="InterPro" id="IPR006433">
    <property type="entry name" value="Prohead_protease"/>
</dbReference>
<gene>
    <name evidence="7" type="ORF">FBQ73_01785</name>
</gene>
<reference evidence="7 8" key="1">
    <citation type="submission" date="2019-05" db="EMBL/GenBank/DDBJ databases">
        <authorList>
            <person name="Zhou X."/>
        </authorList>
    </citation>
    <scope>NUCLEOTIDE SEQUENCE [LARGE SCALE GENOMIC DNA]</scope>
    <source>
        <strain evidence="7 8">DSM 432</strain>
    </source>
</reference>
<dbReference type="NCBIfam" id="TIGR01554">
    <property type="entry name" value="major_cap_HK97"/>
    <property type="match status" value="1"/>
</dbReference>
<sequence length="528" mass="56630">MNRLETKAAFSAQPTGEISGIAWVFGLPDGAGDVIEKGAIGDFTGLPILYQHDTAQRIGTWVSAEETDLGLIVKGVLDIASNSIARRVHAAVKAGKLTGLSMGFNRPAPHEMKARPEGGRVFSKIHLVEISVVPVPSHGSARILETKSAKGTEVDDLNTEHDDTNTADLSALETKMVGYDTELSGIKADLAKIAATNAQIQNRLSRPGIITSKGADETKAAEQKAFATYLRFGNAAPADELKTLQVSTDTMGGYFAPAEVSAEFVRNLVEFSPIRAYASVRPTSSPSVIYPKRTGITNAKWKGELQASEGSEPSFGQLEIPVRELTTHVDISNQLLADSAGAALAEVNLALSEDFGKKEGAAFLNGDGVLQPMGLLSDPNVTALDSVRLNALDPNDFVALKYALPDAYRQRGIWLMNSTTLATIRSWQTADGLSLWQPSFQEGQPETILGQRVVEVPDMQDPEADAFPILFGDIATAYRIIDRGSLSTLVNPYVRAEFGETRIHATVRVGAGVIQPAAIKKLRIKPNI</sequence>
<proteinExistence type="predicted"/>
<dbReference type="RefSeq" id="WP_138397806.1">
    <property type="nucleotide sequence ID" value="NZ_JBAFVI010000009.1"/>
</dbReference>
<dbReference type="OrthoDB" id="9786516at2"/>
<comment type="caution">
    <text evidence="7">The sequence shown here is derived from an EMBL/GenBank/DDBJ whole genome shotgun (WGS) entry which is preliminary data.</text>
</comment>
<feature type="domain" description="Phage capsid-like C-terminal" evidence="6">
    <location>
        <begin position="252"/>
        <end position="523"/>
    </location>
</feature>
<dbReference type="GeneID" id="95772189"/>
<protein>
    <submittedName>
        <fullName evidence="7">Phage major capsid protein</fullName>
    </submittedName>
</protein>
<organism evidence="7 8">
    <name type="scientific">Xanthobacter autotrophicus</name>
    <dbReference type="NCBI Taxonomy" id="280"/>
    <lineage>
        <taxon>Bacteria</taxon>
        <taxon>Pseudomonadati</taxon>
        <taxon>Pseudomonadota</taxon>
        <taxon>Alphaproteobacteria</taxon>
        <taxon>Hyphomicrobiales</taxon>
        <taxon>Xanthobacteraceae</taxon>
        <taxon>Xanthobacter</taxon>
    </lineage>
</organism>
<evidence type="ECO:0000256" key="1">
    <source>
        <dbReference type="ARBA" id="ARBA00004328"/>
    </source>
</evidence>
<comment type="subcellular location">
    <subcellularLocation>
        <location evidence="1">Virion</location>
    </subcellularLocation>
</comment>
<dbReference type="InterPro" id="IPR024455">
    <property type="entry name" value="Phage_capsid"/>
</dbReference>
<evidence type="ECO:0000256" key="4">
    <source>
        <dbReference type="ARBA" id="ARBA00022801"/>
    </source>
</evidence>
<dbReference type="Proteomes" id="UP000305131">
    <property type="component" value="Unassembled WGS sequence"/>
</dbReference>
<feature type="domain" description="Prohead serine protease" evidence="5">
    <location>
        <begin position="12"/>
        <end position="144"/>
    </location>
</feature>
<dbReference type="InterPro" id="IPR054612">
    <property type="entry name" value="Phage_capsid-like_C"/>
</dbReference>
<dbReference type="GO" id="GO:0006508">
    <property type="term" value="P:proteolysis"/>
    <property type="evidence" value="ECO:0007669"/>
    <property type="project" value="UniProtKB-KW"/>
</dbReference>
<accession>A0A6C1KKW2</accession>
<dbReference type="Pfam" id="PF05065">
    <property type="entry name" value="Phage_capsid"/>
    <property type="match status" value="1"/>
</dbReference>
<dbReference type="Pfam" id="PF04586">
    <property type="entry name" value="Peptidase_S78"/>
    <property type="match status" value="1"/>
</dbReference>
<dbReference type="GO" id="GO:0008233">
    <property type="term" value="F:peptidase activity"/>
    <property type="evidence" value="ECO:0007669"/>
    <property type="project" value="UniProtKB-KW"/>
</dbReference>
<evidence type="ECO:0000259" key="6">
    <source>
        <dbReference type="Pfam" id="PF05065"/>
    </source>
</evidence>
<evidence type="ECO:0000259" key="5">
    <source>
        <dbReference type="Pfam" id="PF04586"/>
    </source>
</evidence>
<keyword evidence="2" id="KW-1188">Viral release from host cell</keyword>
<dbReference type="SUPFAM" id="SSF56563">
    <property type="entry name" value="Major capsid protein gp5"/>
    <property type="match status" value="1"/>
</dbReference>
<keyword evidence="4" id="KW-0378">Hydrolase</keyword>
<evidence type="ECO:0000256" key="2">
    <source>
        <dbReference type="ARBA" id="ARBA00022612"/>
    </source>
</evidence>
<dbReference type="Gene3D" id="3.30.2320.10">
    <property type="entry name" value="hypothetical protein PF0899 domain"/>
    <property type="match status" value="1"/>
</dbReference>
<dbReference type="InterPro" id="IPR054613">
    <property type="entry name" value="Peptidase_S78_dom"/>
</dbReference>
<keyword evidence="3" id="KW-0645">Protease</keyword>
<evidence type="ECO:0000256" key="3">
    <source>
        <dbReference type="ARBA" id="ARBA00022670"/>
    </source>
</evidence>
<name>A0A6C1KKW2_XANAU</name>
<dbReference type="EMBL" id="VAUP01000004">
    <property type="protein sequence ID" value="TLX44805.1"/>
    <property type="molecule type" value="Genomic_DNA"/>
</dbReference>
<dbReference type="NCBIfam" id="TIGR01543">
    <property type="entry name" value="proheadase_HK97"/>
    <property type="match status" value="1"/>
</dbReference>
<evidence type="ECO:0000313" key="7">
    <source>
        <dbReference type="EMBL" id="TLX44805.1"/>
    </source>
</evidence>
<dbReference type="AlphaFoldDB" id="A0A6C1KKW2"/>
<dbReference type="Gene3D" id="3.30.2400.10">
    <property type="entry name" value="Major capsid protein gp5"/>
    <property type="match status" value="1"/>
</dbReference>